<dbReference type="PANTHER" id="PTHR43489">
    <property type="entry name" value="ISOMERASE"/>
    <property type="match status" value="1"/>
</dbReference>
<dbReference type="InterPro" id="IPR013022">
    <property type="entry name" value="Xyl_isomerase-like_TIM-brl"/>
</dbReference>
<dbReference type="RefSeq" id="WP_101646235.1">
    <property type="nucleotide sequence ID" value="NZ_PGVE01000012.1"/>
</dbReference>
<keyword evidence="1" id="KW-0413">Isomerase</keyword>
<protein>
    <submittedName>
        <fullName evidence="3">Xylulose 5-phosphate 3-epimerase</fullName>
    </submittedName>
</protein>
<keyword evidence="4" id="KW-1185">Reference proteome</keyword>
<dbReference type="SUPFAM" id="SSF51658">
    <property type="entry name" value="Xylose isomerase-like"/>
    <property type="match status" value="1"/>
</dbReference>
<evidence type="ECO:0000259" key="2">
    <source>
        <dbReference type="Pfam" id="PF01261"/>
    </source>
</evidence>
<name>A0A2N5HVW0_9BACI</name>
<dbReference type="InterPro" id="IPR050417">
    <property type="entry name" value="Sugar_Epim/Isomerase"/>
</dbReference>
<evidence type="ECO:0000256" key="1">
    <source>
        <dbReference type="ARBA" id="ARBA00023235"/>
    </source>
</evidence>
<dbReference type="AlphaFoldDB" id="A0A2N5HVW0"/>
<dbReference type="Proteomes" id="UP000234950">
    <property type="component" value="Unassembled WGS sequence"/>
</dbReference>
<evidence type="ECO:0000313" key="3">
    <source>
        <dbReference type="EMBL" id="PLS09653.1"/>
    </source>
</evidence>
<evidence type="ECO:0000313" key="4">
    <source>
        <dbReference type="Proteomes" id="UP000234950"/>
    </source>
</evidence>
<dbReference type="PANTHER" id="PTHR43489:SF7">
    <property type="entry name" value="3-DEHYDRO-D-GULOSIDE 4-EPIMERASE-RELATED"/>
    <property type="match status" value="1"/>
</dbReference>
<dbReference type="GO" id="GO:0016853">
    <property type="term" value="F:isomerase activity"/>
    <property type="evidence" value="ECO:0007669"/>
    <property type="project" value="UniProtKB-KW"/>
</dbReference>
<dbReference type="OrthoDB" id="9782669at2"/>
<dbReference type="InterPro" id="IPR036237">
    <property type="entry name" value="Xyl_isomerase-like_sf"/>
</dbReference>
<dbReference type="Pfam" id="PF01261">
    <property type="entry name" value="AP_endonuc_2"/>
    <property type="match status" value="1"/>
</dbReference>
<feature type="domain" description="Xylose isomerase-like TIM barrel" evidence="2">
    <location>
        <begin position="20"/>
        <end position="264"/>
    </location>
</feature>
<organism evidence="3 4">
    <name type="scientific">Neobacillus cucumis</name>
    <dbReference type="NCBI Taxonomy" id="1740721"/>
    <lineage>
        <taxon>Bacteria</taxon>
        <taxon>Bacillati</taxon>
        <taxon>Bacillota</taxon>
        <taxon>Bacilli</taxon>
        <taxon>Bacillales</taxon>
        <taxon>Bacillaceae</taxon>
        <taxon>Neobacillus</taxon>
    </lineage>
</organism>
<proteinExistence type="predicted"/>
<dbReference type="Gene3D" id="3.20.20.150">
    <property type="entry name" value="Divalent-metal-dependent TIM barrel enzymes"/>
    <property type="match status" value="1"/>
</dbReference>
<accession>A0A2N5HVW0</accession>
<sequence length="280" mass="31010">MLKGINQWCYPEGTSLKDVFEFSREAGFDAVELNLYNSGGIGLTMDTTPGEAEAIVTLASSYGLQLRSISTGLLWQSPLSSPDSTIREQGRKVIFKQLELASVMGIDTVLVVPGSVSKNVSYDDCYNRSQEELKKVLVEAEKRQVAIGIENVWNKFLLSPLEMARYIDELDSDYATAYFDVGNVLQFGFPEQWIRILGKRISKVHVKDFSTAVGNITGFVPLLAGDVNWPAVVDALEEIGYNDTITAELSPYAINPKQLPNDTARHMDVILASNSKVRNF</sequence>
<gene>
    <name evidence="3" type="ORF">CVD27_02115</name>
</gene>
<comment type="caution">
    <text evidence="3">The sequence shown here is derived from an EMBL/GenBank/DDBJ whole genome shotgun (WGS) entry which is preliminary data.</text>
</comment>
<reference evidence="3 4" key="1">
    <citation type="submission" date="2017-11" db="EMBL/GenBank/DDBJ databases">
        <title>Comparitive Functional Genomics of Dry Heat Resistant strains isolated from the Viking Spacecraft.</title>
        <authorList>
            <person name="Seuylemezian A."/>
            <person name="Cooper K."/>
            <person name="Vaishampayan P."/>
        </authorList>
    </citation>
    <scope>NUCLEOTIDE SEQUENCE [LARGE SCALE GENOMIC DNA]</scope>
    <source>
        <strain evidence="3 4">V32-6</strain>
    </source>
</reference>
<dbReference type="EMBL" id="PGVE01000012">
    <property type="protein sequence ID" value="PLS09653.1"/>
    <property type="molecule type" value="Genomic_DNA"/>
</dbReference>